<feature type="region of interest" description="Disordered" evidence="1">
    <location>
        <begin position="319"/>
        <end position="338"/>
    </location>
</feature>
<keyword evidence="2" id="KW-1133">Transmembrane helix</keyword>
<proteinExistence type="predicted"/>
<dbReference type="AlphaFoldDB" id="A0A2I1DHE9"/>
<feature type="transmembrane region" description="Helical" evidence="2">
    <location>
        <begin position="202"/>
        <end position="223"/>
    </location>
</feature>
<evidence type="ECO:0000256" key="1">
    <source>
        <dbReference type="SAM" id="MobiDB-lite"/>
    </source>
</evidence>
<reference evidence="3" key="1">
    <citation type="submission" date="2016-12" db="EMBL/GenBank/DDBJ databases">
        <title>The genomes of Aspergillus section Nigri reveals drivers in fungal speciation.</title>
        <authorList>
            <consortium name="DOE Joint Genome Institute"/>
            <person name="Vesth T.C."/>
            <person name="Nybo J."/>
            <person name="Theobald S."/>
            <person name="Brandl J."/>
            <person name="Frisvad J.C."/>
            <person name="Nielsen K.F."/>
            <person name="Lyhne E.K."/>
            <person name="Kogle M.E."/>
            <person name="Kuo A."/>
            <person name="Riley R."/>
            <person name="Clum A."/>
            <person name="Nolan M."/>
            <person name="Lipzen A."/>
            <person name="Salamov A."/>
            <person name="Henrissat B."/>
            <person name="Wiebenga A."/>
            <person name="De vries R.P."/>
            <person name="Grigoriev I.V."/>
            <person name="Mortensen U.H."/>
            <person name="Andersen M.R."/>
            <person name="Baker S.E."/>
        </authorList>
    </citation>
    <scope>NUCLEOTIDE SEQUENCE</scope>
    <source>
        <strain evidence="3">IBT 28561</strain>
    </source>
</reference>
<keyword evidence="2" id="KW-0812">Transmembrane</keyword>
<dbReference type="GeneID" id="36546101"/>
<accession>A0A2I1DHE9</accession>
<feature type="compositionally biased region" description="Basic and acidic residues" evidence="1">
    <location>
        <begin position="326"/>
        <end position="336"/>
    </location>
</feature>
<dbReference type="RefSeq" id="XP_024697896.1">
    <property type="nucleotide sequence ID" value="XM_024838577.1"/>
</dbReference>
<comment type="caution">
    <text evidence="3">The sequence shown here is derived from an EMBL/GenBank/DDBJ whole genome shotgun (WGS) entry which is preliminary data.</text>
</comment>
<keyword evidence="2" id="KW-0472">Membrane</keyword>
<evidence type="ECO:0000313" key="3">
    <source>
        <dbReference type="EMBL" id="PKY09302.1"/>
    </source>
</evidence>
<gene>
    <name evidence="3" type="ORF">P168DRAFT_301837</name>
</gene>
<dbReference type="EMBL" id="MSFM01000001">
    <property type="protein sequence ID" value="PKY09302.1"/>
    <property type="molecule type" value="Genomic_DNA"/>
</dbReference>
<organism evidence="3 4">
    <name type="scientific">Aspergillus campestris (strain IBT 28561)</name>
    <dbReference type="NCBI Taxonomy" id="1392248"/>
    <lineage>
        <taxon>Eukaryota</taxon>
        <taxon>Fungi</taxon>
        <taxon>Dikarya</taxon>
        <taxon>Ascomycota</taxon>
        <taxon>Pezizomycotina</taxon>
        <taxon>Eurotiomycetes</taxon>
        <taxon>Eurotiomycetidae</taxon>
        <taxon>Eurotiales</taxon>
        <taxon>Aspergillaceae</taxon>
        <taxon>Aspergillus</taxon>
        <taxon>Aspergillus subgen. Circumdati</taxon>
    </lineage>
</organism>
<dbReference type="VEuPathDB" id="FungiDB:P168DRAFT_301837"/>
<evidence type="ECO:0000256" key="2">
    <source>
        <dbReference type="SAM" id="Phobius"/>
    </source>
</evidence>
<name>A0A2I1DHE9_ASPC2</name>
<dbReference type="Proteomes" id="UP000234254">
    <property type="component" value="Unassembled WGS sequence"/>
</dbReference>
<dbReference type="OrthoDB" id="4432909at2759"/>
<keyword evidence="4" id="KW-1185">Reference proteome</keyword>
<protein>
    <submittedName>
        <fullName evidence="3">Uncharacterized protein</fullName>
    </submittedName>
</protein>
<evidence type="ECO:0000313" key="4">
    <source>
        <dbReference type="Proteomes" id="UP000234254"/>
    </source>
</evidence>
<sequence>MQQQPHCLDLAGQQVFQGSVLLIFCGQLDLGKLYACHRQLLEAWPLLATRLNMVRSRFIPSPNAVENSWLAKSIPETLDSCMPSLAQCADSLACLSDADRATLRSLLRFPYRLSTLLFPPVLSAKVVGFKDGWIFESIIQHPLCDAAGHHHILKAYTTLLKGTPIPYTIHRRPAQPQLGNEEKPPLDTPQANAALTKEMINMLPSVCGAGWIGFLWMMIWVWFLRLTQIDPRVEKTVHVPASVIDRLAAGAEGRGLKVTRGDLLMGIVRRAMTKAFPSDPNAVFRFSMNIARDLEPQSPADLHNPFWIIFVPPCMSVSDNTPSKHHHEDEKNEDNHIITQSTTLRTVIHTARSAPFQHAYLAMHAKMATKPWKDLSGDKFIGIKL</sequence>